<dbReference type="EMBL" id="JARBJD010000310">
    <property type="protein sequence ID" value="KAK2944182.1"/>
    <property type="molecule type" value="Genomic_DNA"/>
</dbReference>
<evidence type="ECO:0000313" key="1">
    <source>
        <dbReference type="EMBL" id="KAK2944182.1"/>
    </source>
</evidence>
<organism evidence="1 2">
    <name type="scientific">Blattamonas nauphoetae</name>
    <dbReference type="NCBI Taxonomy" id="2049346"/>
    <lineage>
        <taxon>Eukaryota</taxon>
        <taxon>Metamonada</taxon>
        <taxon>Preaxostyla</taxon>
        <taxon>Oxymonadida</taxon>
        <taxon>Blattamonas</taxon>
    </lineage>
</organism>
<protein>
    <submittedName>
        <fullName evidence="1">Uncharacterized protein</fullName>
    </submittedName>
</protein>
<sequence length="184" mass="20566">MRIRTENFTQTSPQLRILGGTMLSVLSSLIEKHMFLDLKDECIAAALPFCSSPTDFGALEAASTFEIELAKPNLALDKEGTTMGNWTQLTCWSAIKIGNTVKTEQPAKHPVERSVPQNKNYIYFLNSEVARMEKDTKPRRHCHDLRERRAINTFCSHTTASSTPIQRSSPDAVPQIPGLVAYDL</sequence>
<comment type="caution">
    <text evidence="1">The sequence shown here is derived from an EMBL/GenBank/DDBJ whole genome shotgun (WGS) entry which is preliminary data.</text>
</comment>
<reference evidence="1 2" key="1">
    <citation type="journal article" date="2022" name="bioRxiv">
        <title>Genomics of Preaxostyla Flagellates Illuminates Evolutionary Transitions and the Path Towards Mitochondrial Loss.</title>
        <authorList>
            <person name="Novak L.V.F."/>
            <person name="Treitli S.C."/>
            <person name="Pyrih J."/>
            <person name="Halakuc P."/>
            <person name="Pipaliya S.V."/>
            <person name="Vacek V."/>
            <person name="Brzon O."/>
            <person name="Soukal P."/>
            <person name="Eme L."/>
            <person name="Dacks J.B."/>
            <person name="Karnkowska A."/>
            <person name="Elias M."/>
            <person name="Hampl V."/>
        </authorList>
    </citation>
    <scope>NUCLEOTIDE SEQUENCE [LARGE SCALE GENOMIC DNA]</scope>
    <source>
        <strain evidence="1">NAU3</strain>
        <tissue evidence="1">Gut</tissue>
    </source>
</reference>
<gene>
    <name evidence="1" type="ORF">BLNAU_20891</name>
</gene>
<dbReference type="Proteomes" id="UP001281761">
    <property type="component" value="Unassembled WGS sequence"/>
</dbReference>
<name>A0ABQ9WXH6_9EUKA</name>
<proteinExistence type="predicted"/>
<evidence type="ECO:0000313" key="2">
    <source>
        <dbReference type="Proteomes" id="UP001281761"/>
    </source>
</evidence>
<keyword evidence="2" id="KW-1185">Reference proteome</keyword>
<accession>A0ABQ9WXH6</accession>